<evidence type="ECO:0000259" key="3">
    <source>
        <dbReference type="Pfam" id="PF13511"/>
    </source>
</evidence>
<gene>
    <name evidence="4" type="ORF">QN243_17585</name>
</gene>
<protein>
    <submittedName>
        <fullName evidence="4">DUF4124 domain-containing protein</fullName>
    </submittedName>
</protein>
<evidence type="ECO:0000256" key="2">
    <source>
        <dbReference type="SAM" id="SignalP"/>
    </source>
</evidence>
<feature type="compositionally biased region" description="Low complexity" evidence="1">
    <location>
        <begin position="141"/>
        <end position="169"/>
    </location>
</feature>
<keyword evidence="2" id="KW-0732">Signal</keyword>
<evidence type="ECO:0000313" key="5">
    <source>
        <dbReference type="Proteomes" id="UP001302020"/>
    </source>
</evidence>
<keyword evidence="5" id="KW-1185">Reference proteome</keyword>
<dbReference type="Proteomes" id="UP001302020">
    <property type="component" value="Chromosome"/>
</dbReference>
<feature type="domain" description="DUF4124" evidence="3">
    <location>
        <begin position="15"/>
        <end position="59"/>
    </location>
</feature>
<dbReference type="RefSeq" id="WP_317843775.1">
    <property type="nucleotide sequence ID" value="NZ_CP126170.1"/>
</dbReference>
<dbReference type="InterPro" id="IPR025392">
    <property type="entry name" value="DUF4124"/>
</dbReference>
<evidence type="ECO:0000256" key="1">
    <source>
        <dbReference type="SAM" id="MobiDB-lite"/>
    </source>
</evidence>
<dbReference type="Pfam" id="PF13511">
    <property type="entry name" value="DUF4124"/>
    <property type="match status" value="1"/>
</dbReference>
<feature type="region of interest" description="Disordered" evidence="1">
    <location>
        <begin position="135"/>
        <end position="177"/>
    </location>
</feature>
<proteinExistence type="predicted"/>
<sequence length="207" mass="21940">MRALPPILLVLCLCLYVFATPAAAQRVNRCSGPDGTTVFSDRRCEDVGAIDRLPPPAAPGNVGSKTAALAPPQCVRRLSVLVQQIRTAVETRDVNRLSALYWWNGASDDGAQRIFDRLEAIVRRPLVAIVPVVPDTSGTNAPAAGTSSTVASATTATSAAADADSGEAPSRPHPTGLRLQQTLAGSITPTSTVLDLRRQYDCFWISF</sequence>
<dbReference type="EMBL" id="CP126172">
    <property type="protein sequence ID" value="WOS40189.1"/>
    <property type="molecule type" value="Genomic_DNA"/>
</dbReference>
<accession>A0ABZ0JK88</accession>
<feature type="signal peptide" evidence="2">
    <location>
        <begin position="1"/>
        <end position="24"/>
    </location>
</feature>
<feature type="chain" id="PRO_5047392253" evidence="2">
    <location>
        <begin position="25"/>
        <end position="207"/>
    </location>
</feature>
<evidence type="ECO:0000313" key="4">
    <source>
        <dbReference type="EMBL" id="WOS40189.1"/>
    </source>
</evidence>
<organism evidence="4 5">
    <name type="scientific">Xanthomonas rydalmerensis</name>
    <dbReference type="NCBI Taxonomy" id="3046274"/>
    <lineage>
        <taxon>Bacteria</taxon>
        <taxon>Pseudomonadati</taxon>
        <taxon>Pseudomonadota</taxon>
        <taxon>Gammaproteobacteria</taxon>
        <taxon>Lysobacterales</taxon>
        <taxon>Lysobacteraceae</taxon>
        <taxon>Xanthomonas</taxon>
    </lineage>
</organism>
<name>A0ABZ0JK88_9XANT</name>
<reference evidence="4 5" key="1">
    <citation type="submission" date="2023-05" db="EMBL/GenBank/DDBJ databases">
        <title>Xanthomonas rydalmerenesis sp. nov., a novel Xanthomonas species isolated from Fragaria x ananassa.</title>
        <authorList>
            <person name="McKnight D.J.E."/>
            <person name="Wong-Bajracharya J."/>
            <person name="Okoh E.B."/>
            <person name="Snijders F."/>
            <person name="Lidbetter F."/>
            <person name="Webster J."/>
            <person name="Djordjevic S.P."/>
            <person name="Bogema D.R."/>
            <person name="Chapman T.A."/>
        </authorList>
    </citation>
    <scope>NUCLEOTIDE SEQUENCE [LARGE SCALE GENOMIC DNA]</scope>
    <source>
        <strain evidence="4 5">DAR34883</strain>
    </source>
</reference>